<dbReference type="EMBL" id="JAUSRF010000024">
    <property type="protein sequence ID" value="MDP9840296.1"/>
    <property type="molecule type" value="Genomic_DNA"/>
</dbReference>
<dbReference type="InterPro" id="IPR025110">
    <property type="entry name" value="AMP-bd_C"/>
</dbReference>
<dbReference type="InterPro" id="IPR045851">
    <property type="entry name" value="AMP-bd_C_sf"/>
</dbReference>
<dbReference type="PANTHER" id="PTHR43767:SF1">
    <property type="entry name" value="NONRIBOSOMAL PEPTIDE SYNTHASE PES1 (EUROFUNG)-RELATED"/>
    <property type="match status" value="1"/>
</dbReference>
<name>A0ABT9Q0N3_9HYPH</name>
<organism evidence="4 5">
    <name type="scientific">Neorhizobium huautlense</name>
    <dbReference type="NCBI Taxonomy" id="67774"/>
    <lineage>
        <taxon>Bacteria</taxon>
        <taxon>Pseudomonadati</taxon>
        <taxon>Pseudomonadota</taxon>
        <taxon>Alphaproteobacteria</taxon>
        <taxon>Hyphomicrobiales</taxon>
        <taxon>Rhizobiaceae</taxon>
        <taxon>Rhizobium/Agrobacterium group</taxon>
        <taxon>Neorhizobium</taxon>
    </lineage>
</organism>
<comment type="caution">
    <text evidence="4">The sequence shown here is derived from an EMBL/GenBank/DDBJ whole genome shotgun (WGS) entry which is preliminary data.</text>
</comment>
<reference evidence="4 5" key="1">
    <citation type="submission" date="2023-07" db="EMBL/GenBank/DDBJ databases">
        <title>Sorghum-associated microbial communities from plants grown in Nebraska, USA.</title>
        <authorList>
            <person name="Schachtman D."/>
        </authorList>
    </citation>
    <scope>NUCLEOTIDE SEQUENCE [LARGE SCALE GENOMIC DNA]</scope>
    <source>
        <strain evidence="4 5">DS1307</strain>
    </source>
</reference>
<dbReference type="InterPro" id="IPR000873">
    <property type="entry name" value="AMP-dep_synth/lig_dom"/>
</dbReference>
<evidence type="ECO:0000313" key="4">
    <source>
        <dbReference type="EMBL" id="MDP9840296.1"/>
    </source>
</evidence>
<protein>
    <submittedName>
        <fullName evidence="4">Amino acid adenylation domain-containing protein</fullName>
    </submittedName>
</protein>
<keyword evidence="5" id="KW-1185">Reference proteome</keyword>
<dbReference type="PANTHER" id="PTHR43767">
    <property type="entry name" value="LONG-CHAIN-FATTY-ACID--COA LIGASE"/>
    <property type="match status" value="1"/>
</dbReference>
<gene>
    <name evidence="4" type="ORF">J2T09_005080</name>
</gene>
<feature type="domain" description="AMP-dependent synthetase/ligase" evidence="2">
    <location>
        <begin position="9"/>
        <end position="369"/>
    </location>
</feature>
<evidence type="ECO:0000256" key="1">
    <source>
        <dbReference type="ARBA" id="ARBA00022723"/>
    </source>
</evidence>
<dbReference type="SUPFAM" id="SSF56801">
    <property type="entry name" value="Acetyl-CoA synthetase-like"/>
    <property type="match status" value="1"/>
</dbReference>
<dbReference type="PROSITE" id="PS00455">
    <property type="entry name" value="AMP_BINDING"/>
    <property type="match status" value="1"/>
</dbReference>
<dbReference type="InterPro" id="IPR042099">
    <property type="entry name" value="ANL_N_sf"/>
</dbReference>
<accession>A0ABT9Q0N3</accession>
<dbReference type="Pfam" id="PF13193">
    <property type="entry name" value="AMP-binding_C"/>
    <property type="match status" value="1"/>
</dbReference>
<sequence length="518" mass="55550">MRIETLIADNIAHRPDKTAVVAGDMRLTYRELDRQSSRLAAALQKHGIRPGDRIVFLLDNGSEAVVCFFSAWKAGGVACPLHPTIKSEKLAEIFRSIEPAAIIAQGRLLPIVDAACAVYGQPTTVIGVQTGAADSNAPSFEDLIAAEADFAPPAGLSENDLALLIHTSGSTGRPKGVMLSHANIAAACTSITGYLENTEKDVVLSVLPLSHGYGITQMVTMAMVGGTLVLEKSFAFPRVVLARLQSEDVTGFPLVPAMAALFAGMPDLSAETLPHLRYMTNAAAGMPPTTTQRLQTCLPQTALYLMYGQTECLRTTYLPPQEMPRRPLSVGHAIPGTSVSIVDDNGLPVAPGETGELVVEGPHVTRGYWRDDVATAAALRPGPNGMRLHTGDLFRADEEGFLYFVSRRDDIIKTRGEKVSPQEVERVLYALPGVLEAAVEGVDDAVFGQVIKAHVAVDPDAGLTERLILRHCAAHLEDFMIPKLVEFHDALPKTATGKIRLNAETAAEAKKNEESRIA</sequence>
<dbReference type="Proteomes" id="UP001241472">
    <property type="component" value="Unassembled WGS sequence"/>
</dbReference>
<feature type="domain" description="AMP-binding enzyme C-terminal" evidence="3">
    <location>
        <begin position="423"/>
        <end position="498"/>
    </location>
</feature>
<dbReference type="RefSeq" id="WP_306839775.1">
    <property type="nucleotide sequence ID" value="NZ_JAUSRF010000024.1"/>
</dbReference>
<keyword evidence="1" id="KW-0479">Metal-binding</keyword>
<dbReference type="InterPro" id="IPR020845">
    <property type="entry name" value="AMP-binding_CS"/>
</dbReference>
<dbReference type="Gene3D" id="3.40.50.12780">
    <property type="entry name" value="N-terminal domain of ligase-like"/>
    <property type="match status" value="1"/>
</dbReference>
<dbReference type="Gene3D" id="3.30.300.30">
    <property type="match status" value="1"/>
</dbReference>
<proteinExistence type="predicted"/>
<evidence type="ECO:0000313" key="5">
    <source>
        <dbReference type="Proteomes" id="UP001241472"/>
    </source>
</evidence>
<evidence type="ECO:0000259" key="3">
    <source>
        <dbReference type="Pfam" id="PF13193"/>
    </source>
</evidence>
<dbReference type="InterPro" id="IPR050237">
    <property type="entry name" value="ATP-dep_AMP-bd_enzyme"/>
</dbReference>
<evidence type="ECO:0000259" key="2">
    <source>
        <dbReference type="Pfam" id="PF00501"/>
    </source>
</evidence>
<dbReference type="Pfam" id="PF00501">
    <property type="entry name" value="AMP-binding"/>
    <property type="match status" value="1"/>
</dbReference>